<dbReference type="Gene3D" id="2.130.10.120">
    <property type="entry name" value="Prolyl oligopeptidase, N-terminal domain"/>
    <property type="match status" value="1"/>
</dbReference>
<comment type="similarity">
    <text evidence="2">Belongs to the peptidase S9A family.</text>
</comment>
<evidence type="ECO:0000256" key="3">
    <source>
        <dbReference type="ARBA" id="ARBA00011897"/>
    </source>
</evidence>
<evidence type="ECO:0000256" key="4">
    <source>
        <dbReference type="ARBA" id="ARBA00022670"/>
    </source>
</evidence>
<feature type="signal peptide" evidence="7">
    <location>
        <begin position="1"/>
        <end position="20"/>
    </location>
</feature>
<evidence type="ECO:0000256" key="5">
    <source>
        <dbReference type="ARBA" id="ARBA00022801"/>
    </source>
</evidence>
<sequence>MRLPVLAFATCIAAPLAAFAADQSAPPTATVGVTDTIQGVTVADPYRWLENADDPKVKAWSDAQNARARSYLDALPTRAGIKSKLTQLITQTSSAFYALDPRPGVVFAMFNDPPKQQPMLVVLNENADPDSRRVVLDPNVLDVKGGYAIDWFVPSPDGSKIAVSLSQGGSEDGTLHVYDVVSGKEIEAPIPRVQYPTAGGSAAWTRDGTGFWYTRFPGDERPESERHFHQQAYFHKLGDDWKKDVVVLGAKQGLPRVAEIVLDNRAAADTVLASVQKGDGGEWEHWLLKRGAEPVRFARFEDRVVAASIGGDNAIYAISRQSAPMGKVLKLSLDKPSLKNAKVIVAESNVAIVTNEAAKSLALTKDRLFVHDIIGGPSQVRVFDHDGNAKGVLPVPEIAGVDDIEPLASGDVLYAVSTYLRPRYYVRWRASTGKADETKLAVTSPVTFDDAEVVREFATSKDGTKIPVNIIRKKGIKLDGTNPALLYGYGGYGVNQEPYFAGPRTRLLLDGGGVYAIANIRGGAEYGEKWHLEGNLLKKQNVFDDFYAAAQHLIARGYTRSDKLALMGGSNGGLLMGATVTQHPDLARAVISSVGIYDMLRVELDPNGEFNVTEFGSVKNKEQFKALYAYSPYHRIKPDTNYPAMLLMTGANDGRVNPMQSRKFTGAIQAATKSNQPILLRTSANSGHGIGSALSEKIDQQADMLGFLFDQLGMRWTDPAPPPTR</sequence>
<dbReference type="FunFam" id="3.40.50.1820:FF:000005">
    <property type="entry name" value="Prolyl endopeptidase"/>
    <property type="match status" value="1"/>
</dbReference>
<dbReference type="Proteomes" id="UP000681075">
    <property type="component" value="Unassembled WGS sequence"/>
</dbReference>
<reference evidence="10" key="1">
    <citation type="submission" date="2021-02" db="EMBL/GenBank/DDBJ databases">
        <title>Genome sequence of Rhodospirillales sp. strain TMPK1 isolated from soil.</title>
        <authorList>
            <person name="Nakai R."/>
            <person name="Kusada H."/>
            <person name="Tamaki H."/>
        </authorList>
    </citation>
    <scope>NUCLEOTIDE SEQUENCE</scope>
    <source>
        <strain evidence="10">TMPK1</strain>
    </source>
</reference>
<dbReference type="GO" id="GO:0005829">
    <property type="term" value="C:cytosol"/>
    <property type="evidence" value="ECO:0007669"/>
    <property type="project" value="TreeGrafter"/>
</dbReference>
<evidence type="ECO:0000313" key="11">
    <source>
        <dbReference type="Proteomes" id="UP000681075"/>
    </source>
</evidence>
<comment type="catalytic activity">
    <reaction evidence="1">
        <text>Hydrolysis of Pro-|-Xaa &gt;&gt; Ala-|-Xaa in oligopeptides.</text>
        <dbReference type="EC" id="3.4.21.26"/>
    </reaction>
</comment>
<evidence type="ECO:0000259" key="9">
    <source>
        <dbReference type="Pfam" id="PF02897"/>
    </source>
</evidence>
<evidence type="ECO:0000256" key="7">
    <source>
        <dbReference type="SAM" id="SignalP"/>
    </source>
</evidence>
<dbReference type="EC" id="3.4.21.26" evidence="3"/>
<dbReference type="InterPro" id="IPR002470">
    <property type="entry name" value="Peptidase_S9A"/>
</dbReference>
<keyword evidence="11" id="KW-1185">Reference proteome</keyword>
<comment type="caution">
    <text evidence="10">The sequence shown here is derived from an EMBL/GenBank/DDBJ whole genome shotgun (WGS) entry which is preliminary data.</text>
</comment>
<dbReference type="InterPro" id="IPR023302">
    <property type="entry name" value="Pept_S9A_N"/>
</dbReference>
<dbReference type="GO" id="GO:0004252">
    <property type="term" value="F:serine-type endopeptidase activity"/>
    <property type="evidence" value="ECO:0007669"/>
    <property type="project" value="UniProtKB-EC"/>
</dbReference>
<proteinExistence type="inferred from homology"/>
<evidence type="ECO:0000256" key="2">
    <source>
        <dbReference type="ARBA" id="ARBA00005228"/>
    </source>
</evidence>
<dbReference type="AlphaFoldDB" id="A0A8S8XD66"/>
<feature type="chain" id="PRO_5035931366" description="prolyl oligopeptidase" evidence="7">
    <location>
        <begin position="21"/>
        <end position="725"/>
    </location>
</feature>
<protein>
    <recommendedName>
        <fullName evidence="3">prolyl oligopeptidase</fullName>
        <ecNumber evidence="3">3.4.21.26</ecNumber>
    </recommendedName>
</protein>
<feature type="domain" description="Peptidase S9 prolyl oligopeptidase catalytic" evidence="8">
    <location>
        <begin position="504"/>
        <end position="714"/>
    </location>
</feature>
<evidence type="ECO:0000256" key="1">
    <source>
        <dbReference type="ARBA" id="ARBA00001070"/>
    </source>
</evidence>
<dbReference type="InterPro" id="IPR002471">
    <property type="entry name" value="Pept_S9_AS"/>
</dbReference>
<keyword evidence="5" id="KW-0378">Hydrolase</keyword>
<dbReference type="PANTHER" id="PTHR42881:SF2">
    <property type="entry name" value="PROLYL ENDOPEPTIDASE"/>
    <property type="match status" value="1"/>
</dbReference>
<feature type="domain" description="Peptidase S9A N-terminal" evidence="9">
    <location>
        <begin position="32"/>
        <end position="435"/>
    </location>
</feature>
<name>A0A8S8XD66_9PROT</name>
<dbReference type="InterPro" id="IPR001375">
    <property type="entry name" value="Peptidase_S9_cat"/>
</dbReference>
<keyword evidence="7" id="KW-0732">Signal</keyword>
<keyword evidence="6" id="KW-0720">Serine protease</keyword>
<dbReference type="RefSeq" id="WP_420243105.1">
    <property type="nucleotide sequence ID" value="NZ_BOPV01000001.1"/>
</dbReference>
<dbReference type="Gene3D" id="3.40.50.1820">
    <property type="entry name" value="alpha/beta hydrolase"/>
    <property type="match status" value="1"/>
</dbReference>
<keyword evidence="4" id="KW-0645">Protease</keyword>
<dbReference type="InterPro" id="IPR029058">
    <property type="entry name" value="AB_hydrolase_fold"/>
</dbReference>
<evidence type="ECO:0000259" key="8">
    <source>
        <dbReference type="Pfam" id="PF00326"/>
    </source>
</evidence>
<evidence type="ECO:0000256" key="6">
    <source>
        <dbReference type="ARBA" id="ARBA00022825"/>
    </source>
</evidence>
<dbReference type="PANTHER" id="PTHR42881">
    <property type="entry name" value="PROLYL ENDOPEPTIDASE"/>
    <property type="match status" value="1"/>
</dbReference>
<dbReference type="PROSITE" id="PS00708">
    <property type="entry name" value="PRO_ENDOPEP_SER"/>
    <property type="match status" value="1"/>
</dbReference>
<dbReference type="SUPFAM" id="SSF53474">
    <property type="entry name" value="alpha/beta-Hydrolases"/>
    <property type="match status" value="1"/>
</dbReference>
<dbReference type="Pfam" id="PF00326">
    <property type="entry name" value="Peptidase_S9"/>
    <property type="match status" value="1"/>
</dbReference>
<dbReference type="EMBL" id="BOPV01000001">
    <property type="protein sequence ID" value="GIL39992.1"/>
    <property type="molecule type" value="Genomic_DNA"/>
</dbReference>
<dbReference type="GO" id="GO:0070012">
    <property type="term" value="F:oligopeptidase activity"/>
    <property type="evidence" value="ECO:0007669"/>
    <property type="project" value="TreeGrafter"/>
</dbReference>
<gene>
    <name evidence="10" type="ORF">TMPK1_22290</name>
</gene>
<dbReference type="SUPFAM" id="SSF50993">
    <property type="entry name" value="Peptidase/esterase 'gauge' domain"/>
    <property type="match status" value="1"/>
</dbReference>
<dbReference type="InterPro" id="IPR051167">
    <property type="entry name" value="Prolyl_oligopep/macrocyclase"/>
</dbReference>
<dbReference type="Pfam" id="PF02897">
    <property type="entry name" value="Peptidase_S9_N"/>
    <property type="match status" value="1"/>
</dbReference>
<dbReference type="PRINTS" id="PR00862">
    <property type="entry name" value="PROLIGOPTASE"/>
</dbReference>
<accession>A0A8S8XD66</accession>
<dbReference type="GO" id="GO:0006508">
    <property type="term" value="P:proteolysis"/>
    <property type="evidence" value="ECO:0007669"/>
    <property type="project" value="UniProtKB-KW"/>
</dbReference>
<organism evidence="10 11">
    <name type="scientific">Roseiterribacter gracilis</name>
    <dbReference type="NCBI Taxonomy" id="2812848"/>
    <lineage>
        <taxon>Bacteria</taxon>
        <taxon>Pseudomonadati</taxon>
        <taxon>Pseudomonadota</taxon>
        <taxon>Alphaproteobacteria</taxon>
        <taxon>Rhodospirillales</taxon>
        <taxon>Roseiterribacteraceae</taxon>
        <taxon>Roseiterribacter</taxon>
    </lineage>
</organism>
<evidence type="ECO:0000313" key="10">
    <source>
        <dbReference type="EMBL" id="GIL39992.1"/>
    </source>
</evidence>